<protein>
    <recommendedName>
        <fullName evidence="4">BolA-like protein</fullName>
    </recommendedName>
</protein>
<name>A0ABD3RVJ0_9STRA</name>
<accession>A0ABD3RVJ0</accession>
<evidence type="ECO:0008006" key="4">
    <source>
        <dbReference type="Google" id="ProtNLM"/>
    </source>
</evidence>
<dbReference type="PANTHER" id="PTHR46230">
    <property type="match status" value="1"/>
</dbReference>
<proteinExistence type="inferred from homology"/>
<dbReference type="InterPro" id="IPR002634">
    <property type="entry name" value="BolA"/>
</dbReference>
<comment type="similarity">
    <text evidence="1">Belongs to the BolA/IbaG family.</text>
</comment>
<dbReference type="Gene3D" id="3.30.300.90">
    <property type="entry name" value="BolA-like"/>
    <property type="match status" value="1"/>
</dbReference>
<evidence type="ECO:0000256" key="1">
    <source>
        <dbReference type="RuleBase" id="RU003860"/>
    </source>
</evidence>
<dbReference type="Pfam" id="PF01722">
    <property type="entry name" value="BolA"/>
    <property type="match status" value="1"/>
</dbReference>
<sequence>MSNRVLFFLVSRDNTMRSAATLFLILLLNSATMFIRSFTTTRTGIGAVASMRRRGANDIANARLPGLLSLSLSSSSIVDTCRTKIATALETDDVIVTGAHDDPNGSHISIYVTSSLFEGKRPVQRQQLVYKALWEELKGPVHAVDSMVCKTPEEKMA</sequence>
<dbReference type="PANTHER" id="PTHR46230:SF4">
    <property type="entry name" value="PROTEIN BOLA4, CHLOROPLASTIC_MITOCHONDRIAL"/>
    <property type="match status" value="1"/>
</dbReference>
<dbReference type="SUPFAM" id="SSF82657">
    <property type="entry name" value="BolA-like"/>
    <property type="match status" value="1"/>
</dbReference>
<reference evidence="2 3" key="1">
    <citation type="submission" date="2024-10" db="EMBL/GenBank/DDBJ databases">
        <title>Updated reference genomes for cyclostephanoid diatoms.</title>
        <authorList>
            <person name="Roberts W.R."/>
            <person name="Alverson A.J."/>
        </authorList>
    </citation>
    <scope>NUCLEOTIDE SEQUENCE [LARGE SCALE GENOMIC DNA]</scope>
    <source>
        <strain evidence="2 3">AJA228-03</strain>
    </source>
</reference>
<dbReference type="InterPro" id="IPR036065">
    <property type="entry name" value="BolA-like_sf"/>
</dbReference>
<evidence type="ECO:0000313" key="3">
    <source>
        <dbReference type="Proteomes" id="UP001530377"/>
    </source>
</evidence>
<organism evidence="2 3">
    <name type="scientific">Cyclostephanos tholiformis</name>
    <dbReference type="NCBI Taxonomy" id="382380"/>
    <lineage>
        <taxon>Eukaryota</taxon>
        <taxon>Sar</taxon>
        <taxon>Stramenopiles</taxon>
        <taxon>Ochrophyta</taxon>
        <taxon>Bacillariophyta</taxon>
        <taxon>Coscinodiscophyceae</taxon>
        <taxon>Thalassiosirophycidae</taxon>
        <taxon>Stephanodiscales</taxon>
        <taxon>Stephanodiscaceae</taxon>
        <taxon>Cyclostephanos</taxon>
    </lineage>
</organism>
<keyword evidence="3" id="KW-1185">Reference proteome</keyword>
<dbReference type="EMBL" id="JALLPB020000158">
    <property type="protein sequence ID" value="KAL3816234.1"/>
    <property type="molecule type" value="Genomic_DNA"/>
</dbReference>
<gene>
    <name evidence="2" type="ORF">ACHAXA_002180</name>
</gene>
<dbReference type="AlphaFoldDB" id="A0ABD3RVJ0"/>
<comment type="caution">
    <text evidence="2">The sequence shown here is derived from an EMBL/GenBank/DDBJ whole genome shotgun (WGS) entry which is preliminary data.</text>
</comment>
<evidence type="ECO:0000313" key="2">
    <source>
        <dbReference type="EMBL" id="KAL3816234.1"/>
    </source>
</evidence>
<dbReference type="Proteomes" id="UP001530377">
    <property type="component" value="Unassembled WGS sequence"/>
</dbReference>